<protein>
    <recommendedName>
        <fullName evidence="8">Adenylate kinase 8</fullName>
    </recommendedName>
</protein>
<keyword evidence="2" id="KW-0547">Nucleotide-binding</keyword>
<comment type="similarity">
    <text evidence="4">Belongs to the adenylate kinase family.</text>
</comment>
<dbReference type="InterPro" id="IPR027417">
    <property type="entry name" value="P-loop_NTPase"/>
</dbReference>
<evidence type="ECO:0000256" key="3">
    <source>
        <dbReference type="ARBA" id="ARBA00022777"/>
    </source>
</evidence>
<name>A0A814TEL5_9BILA</name>
<evidence type="ECO:0000313" key="7">
    <source>
        <dbReference type="Proteomes" id="UP000663860"/>
    </source>
</evidence>
<dbReference type="Proteomes" id="UP000663868">
    <property type="component" value="Unassembled WGS sequence"/>
</dbReference>
<sequence length="478" mass="55133">MDNRRSLQIPPDFALYAEQNGLFELFQRCISLMLVDRPDDPIAYLIDLLKKDFDAPKIIIVGPPASGRHTIAKMLQKSLNAVLIEPNELLNNVSKKFKDKLPANPTIDNIPPALWAQFYKERLKDFDCFRCGWILVDFPMNREQALELQSIGIHPKHVVCFEASDTVMIERAAGKRIDPKTKDIYHITWNVPNSYDIQERLVQLEENSEKIMISRLKIYRRNIDGIKDCFKSNLRAINADQPLNDVFTQVYSYVIRKPRSVAPHTPRIIILGPTGSGRKTVAIQISKKYDIPIVSIPTLIKQQIANQTPMGVSMKPYVTRQTLVPISLLMQLVRERLNQKDCITKGWIMIGFPRTREQGENLARIPGITPNRIFYLDIPVDIALERLSQRLLDPITGDRFHKHEQPVSTHDRKQRLIQHPSDNNEIVKKRYEAYYMYYDEIQEFYSPQHAIHIPADQDAYTVFEAIEAGIVNPLKIDA</sequence>
<dbReference type="Proteomes" id="UP000663860">
    <property type="component" value="Unassembled WGS sequence"/>
</dbReference>
<evidence type="ECO:0000256" key="4">
    <source>
        <dbReference type="RuleBase" id="RU003330"/>
    </source>
</evidence>
<dbReference type="CDD" id="cd01428">
    <property type="entry name" value="ADK"/>
    <property type="match status" value="2"/>
</dbReference>
<dbReference type="GO" id="GO:0019205">
    <property type="term" value="F:nucleobase-containing compound kinase activity"/>
    <property type="evidence" value="ECO:0007669"/>
    <property type="project" value="InterPro"/>
</dbReference>
<dbReference type="EMBL" id="CAJNOE010000341">
    <property type="protein sequence ID" value="CAF1161104.1"/>
    <property type="molecule type" value="Genomic_DNA"/>
</dbReference>
<dbReference type="PANTHER" id="PTHR23359">
    <property type="entry name" value="NUCLEOTIDE KINASE"/>
    <property type="match status" value="1"/>
</dbReference>
<organism evidence="5 7">
    <name type="scientific">Adineta steineri</name>
    <dbReference type="NCBI Taxonomy" id="433720"/>
    <lineage>
        <taxon>Eukaryota</taxon>
        <taxon>Metazoa</taxon>
        <taxon>Spiralia</taxon>
        <taxon>Gnathifera</taxon>
        <taxon>Rotifera</taxon>
        <taxon>Eurotatoria</taxon>
        <taxon>Bdelloidea</taxon>
        <taxon>Adinetida</taxon>
        <taxon>Adinetidae</taxon>
        <taxon>Adineta</taxon>
    </lineage>
</organism>
<dbReference type="GO" id="GO:0005524">
    <property type="term" value="F:ATP binding"/>
    <property type="evidence" value="ECO:0007669"/>
    <property type="project" value="InterPro"/>
</dbReference>
<evidence type="ECO:0000256" key="2">
    <source>
        <dbReference type="ARBA" id="ARBA00022741"/>
    </source>
</evidence>
<dbReference type="AlphaFoldDB" id="A0A814TEL5"/>
<comment type="caution">
    <text evidence="5">The sequence shown here is derived from an EMBL/GenBank/DDBJ whole genome shotgun (WGS) entry which is preliminary data.</text>
</comment>
<evidence type="ECO:0008006" key="8">
    <source>
        <dbReference type="Google" id="ProtNLM"/>
    </source>
</evidence>
<evidence type="ECO:0000313" key="5">
    <source>
        <dbReference type="EMBL" id="CAF1161104.1"/>
    </source>
</evidence>
<keyword evidence="3 4" id="KW-0418">Kinase</keyword>
<dbReference type="EMBL" id="CAJOBB010001750">
    <property type="protein sequence ID" value="CAF3898578.1"/>
    <property type="molecule type" value="Genomic_DNA"/>
</dbReference>
<dbReference type="HAMAP" id="MF_00235">
    <property type="entry name" value="Adenylate_kinase_Adk"/>
    <property type="match status" value="1"/>
</dbReference>
<evidence type="ECO:0000313" key="6">
    <source>
        <dbReference type="EMBL" id="CAF3898578.1"/>
    </source>
</evidence>
<evidence type="ECO:0000256" key="1">
    <source>
        <dbReference type="ARBA" id="ARBA00022679"/>
    </source>
</evidence>
<dbReference type="PRINTS" id="PR00094">
    <property type="entry name" value="ADENYLTKNASE"/>
</dbReference>
<dbReference type="SUPFAM" id="SSF52540">
    <property type="entry name" value="P-loop containing nucleoside triphosphate hydrolases"/>
    <property type="match status" value="2"/>
</dbReference>
<reference evidence="5" key="1">
    <citation type="submission" date="2021-02" db="EMBL/GenBank/DDBJ databases">
        <authorList>
            <person name="Nowell W R."/>
        </authorList>
    </citation>
    <scope>NUCLEOTIDE SEQUENCE</scope>
</reference>
<proteinExistence type="inferred from homology"/>
<dbReference type="Gene3D" id="3.40.50.300">
    <property type="entry name" value="P-loop containing nucleotide triphosphate hydrolases"/>
    <property type="match status" value="2"/>
</dbReference>
<dbReference type="Pfam" id="PF00406">
    <property type="entry name" value="ADK"/>
    <property type="match status" value="2"/>
</dbReference>
<dbReference type="InterPro" id="IPR000850">
    <property type="entry name" value="Adenylat/UMP-CMP_kin"/>
</dbReference>
<keyword evidence="1 4" id="KW-0808">Transferase</keyword>
<dbReference type="CDD" id="cd22979">
    <property type="entry name" value="DD_AK8"/>
    <property type="match status" value="1"/>
</dbReference>
<dbReference type="GO" id="GO:0006139">
    <property type="term" value="P:nucleobase-containing compound metabolic process"/>
    <property type="evidence" value="ECO:0007669"/>
    <property type="project" value="InterPro"/>
</dbReference>
<gene>
    <name evidence="5" type="ORF">IZO911_LOCUS26333</name>
    <name evidence="6" type="ORF">KXQ929_LOCUS22686</name>
</gene>
<accession>A0A814TEL5</accession>